<dbReference type="Ensembl" id="ENSAMXT00000050548.1">
    <property type="protein sequence ID" value="ENSAMXP00000040926.1"/>
    <property type="gene ID" value="ENSAMXG00000043424.1"/>
</dbReference>
<dbReference type="Proteomes" id="UP000018467">
    <property type="component" value="Unassembled WGS sequence"/>
</dbReference>
<reference evidence="3" key="3">
    <citation type="submission" date="2025-08" db="UniProtKB">
        <authorList>
            <consortium name="Ensembl"/>
        </authorList>
    </citation>
    <scope>IDENTIFICATION</scope>
</reference>
<proteinExistence type="predicted"/>
<feature type="region of interest" description="Disordered" evidence="1">
    <location>
        <begin position="72"/>
        <end position="95"/>
    </location>
</feature>
<evidence type="ECO:0000256" key="2">
    <source>
        <dbReference type="SAM" id="SignalP"/>
    </source>
</evidence>
<evidence type="ECO:0000256" key="1">
    <source>
        <dbReference type="SAM" id="MobiDB-lite"/>
    </source>
</evidence>
<reference evidence="4" key="1">
    <citation type="submission" date="2013-03" db="EMBL/GenBank/DDBJ databases">
        <authorList>
            <person name="Jeffery W."/>
            <person name="Warren W."/>
            <person name="Wilson R.K."/>
        </authorList>
    </citation>
    <scope>NUCLEOTIDE SEQUENCE</scope>
    <source>
        <strain evidence="4">female</strain>
    </source>
</reference>
<evidence type="ECO:0000313" key="4">
    <source>
        <dbReference type="Proteomes" id="UP000018467"/>
    </source>
</evidence>
<dbReference type="InParanoid" id="A0A3B1JGT9"/>
<sequence length="205" mass="20893">MFSLYLFSLINPFCLHLSPPPRPPCTPATEDRLQVGDSPCFMRDPGTSAAAPLSEAPAKLASLLASLRSKKHATEVPRPVTPVAQPLSETSAAAAPLSETSAAAAPLSQTAAAAAPLSQTAAAAAPLSEISAAAAPLSETSTAAAPLSQTAAAAAPLSQTAAAAAPLSEISEVACYLPSFLNITHLNAHRLQAVEFIFFKVEQNI</sequence>
<protein>
    <submittedName>
        <fullName evidence="3">Uncharacterized protein</fullName>
    </submittedName>
</protein>
<dbReference type="GeneTree" id="ENSGT00980000198980"/>
<reference evidence="4" key="2">
    <citation type="journal article" date="2014" name="Nat. Commun.">
        <title>The cavefish genome reveals candidate genes for eye loss.</title>
        <authorList>
            <person name="McGaugh S.E."/>
            <person name="Gross J.B."/>
            <person name="Aken B."/>
            <person name="Blin M."/>
            <person name="Borowsky R."/>
            <person name="Chalopin D."/>
            <person name="Hinaux H."/>
            <person name="Jeffery W.R."/>
            <person name="Keene A."/>
            <person name="Ma L."/>
            <person name="Minx P."/>
            <person name="Murphy D."/>
            <person name="O'Quin K.E."/>
            <person name="Retaux S."/>
            <person name="Rohner N."/>
            <person name="Searle S.M."/>
            <person name="Stahl B.A."/>
            <person name="Tabin C."/>
            <person name="Volff J.N."/>
            <person name="Yoshizawa M."/>
            <person name="Warren W.C."/>
        </authorList>
    </citation>
    <scope>NUCLEOTIDE SEQUENCE [LARGE SCALE GENOMIC DNA]</scope>
    <source>
        <strain evidence="4">female</strain>
    </source>
</reference>
<feature type="signal peptide" evidence="2">
    <location>
        <begin position="1"/>
        <end position="16"/>
    </location>
</feature>
<organism evidence="3 4">
    <name type="scientific">Astyanax mexicanus</name>
    <name type="common">Blind cave fish</name>
    <name type="synonym">Astyanax fasciatus mexicanus</name>
    <dbReference type="NCBI Taxonomy" id="7994"/>
    <lineage>
        <taxon>Eukaryota</taxon>
        <taxon>Metazoa</taxon>
        <taxon>Chordata</taxon>
        <taxon>Craniata</taxon>
        <taxon>Vertebrata</taxon>
        <taxon>Euteleostomi</taxon>
        <taxon>Actinopterygii</taxon>
        <taxon>Neopterygii</taxon>
        <taxon>Teleostei</taxon>
        <taxon>Ostariophysi</taxon>
        <taxon>Characiformes</taxon>
        <taxon>Characoidei</taxon>
        <taxon>Acestrorhamphidae</taxon>
        <taxon>Acestrorhamphinae</taxon>
        <taxon>Astyanax</taxon>
    </lineage>
</organism>
<reference evidence="3" key="4">
    <citation type="submission" date="2025-09" db="UniProtKB">
        <authorList>
            <consortium name="Ensembl"/>
        </authorList>
    </citation>
    <scope>IDENTIFICATION</scope>
</reference>
<keyword evidence="4" id="KW-1185">Reference proteome</keyword>
<dbReference type="AlphaFoldDB" id="A0A3B1JGT9"/>
<keyword evidence="2" id="KW-0732">Signal</keyword>
<accession>A0A3B1JGT9</accession>
<feature type="compositionally biased region" description="Low complexity" evidence="1">
    <location>
        <begin position="86"/>
        <end position="95"/>
    </location>
</feature>
<evidence type="ECO:0000313" key="3">
    <source>
        <dbReference type="Ensembl" id="ENSAMXP00000040926.1"/>
    </source>
</evidence>
<feature type="chain" id="PRO_5017377696" evidence="2">
    <location>
        <begin position="17"/>
        <end position="205"/>
    </location>
</feature>
<name>A0A3B1JGT9_ASTMX</name>